<dbReference type="GeneID" id="85389219"/>
<dbReference type="Proteomes" id="UP001244207">
    <property type="component" value="Unassembled WGS sequence"/>
</dbReference>
<dbReference type="AlphaFoldDB" id="A0AAD8UEU4"/>
<reference evidence="2" key="1">
    <citation type="submission" date="2021-12" db="EMBL/GenBank/DDBJ databases">
        <title>Comparative genomics, transcriptomics and evolutionary studies reveal genomic signatures of adaptation to plant cell wall in hemibiotrophic fungi.</title>
        <authorList>
            <consortium name="DOE Joint Genome Institute"/>
            <person name="Baroncelli R."/>
            <person name="Diaz J.F."/>
            <person name="Benocci T."/>
            <person name="Peng M."/>
            <person name="Battaglia E."/>
            <person name="Haridas S."/>
            <person name="Andreopoulos W."/>
            <person name="Labutti K."/>
            <person name="Pangilinan J."/>
            <person name="Floch G.L."/>
            <person name="Makela M.R."/>
            <person name="Henrissat B."/>
            <person name="Grigoriev I.V."/>
            <person name="Crouch J.A."/>
            <person name="De Vries R.P."/>
            <person name="Sukno S.A."/>
            <person name="Thon M.R."/>
        </authorList>
    </citation>
    <scope>NUCLEOTIDE SEQUENCE</scope>
    <source>
        <strain evidence="2">CBS 112980</strain>
    </source>
</reference>
<evidence type="ECO:0000256" key="1">
    <source>
        <dbReference type="SAM" id="SignalP"/>
    </source>
</evidence>
<evidence type="ECO:0000313" key="3">
    <source>
        <dbReference type="Proteomes" id="UP001244207"/>
    </source>
</evidence>
<feature type="signal peptide" evidence="1">
    <location>
        <begin position="1"/>
        <end position="25"/>
    </location>
</feature>
<dbReference type="EMBL" id="JAHMHS010000123">
    <property type="protein sequence ID" value="KAK1715474.1"/>
    <property type="molecule type" value="Genomic_DNA"/>
</dbReference>
<evidence type="ECO:0000313" key="2">
    <source>
        <dbReference type="EMBL" id="KAK1715474.1"/>
    </source>
</evidence>
<comment type="caution">
    <text evidence="2">The sequence shown here is derived from an EMBL/GenBank/DDBJ whole genome shotgun (WGS) entry which is preliminary data.</text>
</comment>
<protein>
    <submittedName>
        <fullName evidence="2">Uncharacterized protein</fullName>
    </submittedName>
</protein>
<organism evidence="2 3">
    <name type="scientific">Glomerella acutata</name>
    <name type="common">Colletotrichum acutatum</name>
    <dbReference type="NCBI Taxonomy" id="27357"/>
    <lineage>
        <taxon>Eukaryota</taxon>
        <taxon>Fungi</taxon>
        <taxon>Dikarya</taxon>
        <taxon>Ascomycota</taxon>
        <taxon>Pezizomycotina</taxon>
        <taxon>Sordariomycetes</taxon>
        <taxon>Hypocreomycetidae</taxon>
        <taxon>Glomerellales</taxon>
        <taxon>Glomerellaceae</taxon>
        <taxon>Colletotrichum</taxon>
        <taxon>Colletotrichum acutatum species complex</taxon>
    </lineage>
</organism>
<dbReference type="RefSeq" id="XP_060360273.1">
    <property type="nucleotide sequence ID" value="XM_060505320.1"/>
</dbReference>
<feature type="chain" id="PRO_5042257750" evidence="1">
    <location>
        <begin position="26"/>
        <end position="105"/>
    </location>
</feature>
<sequence length="105" mass="12003">MSGVNRPLLVALGLFLLFLLGFNKGRSVCLSVQVVFHFHDCMRYSLRANLKRAYSPHSQQPYPVIIIRHLRPSNGSPISEISHWIGNNLNQVLQLARYSRKSEKT</sequence>
<proteinExistence type="predicted"/>
<name>A0AAD8UEU4_GLOAC</name>
<keyword evidence="1" id="KW-0732">Signal</keyword>
<accession>A0AAD8UEU4</accession>
<gene>
    <name evidence="2" type="ORF">BDZ83DRAFT_58017</name>
</gene>
<keyword evidence="3" id="KW-1185">Reference proteome</keyword>